<dbReference type="GO" id="GO:0004518">
    <property type="term" value="F:nuclease activity"/>
    <property type="evidence" value="ECO:0007669"/>
    <property type="project" value="UniProtKB-KW"/>
</dbReference>
<evidence type="ECO:0000256" key="2">
    <source>
        <dbReference type="ARBA" id="ARBA00022801"/>
    </source>
</evidence>
<dbReference type="EMBL" id="VDCV01000012">
    <property type="protein sequence ID" value="KAB5531701.1"/>
    <property type="molecule type" value="Genomic_DNA"/>
</dbReference>
<protein>
    <recommendedName>
        <fullName evidence="5">Endonuclease I</fullName>
    </recommendedName>
</protein>
<evidence type="ECO:0008006" key="5">
    <source>
        <dbReference type="Google" id="ProtNLM"/>
    </source>
</evidence>
<keyword evidence="1" id="KW-0540">Nuclease</keyword>
<dbReference type="InterPro" id="IPR044925">
    <property type="entry name" value="His-Me_finger_sf"/>
</dbReference>
<evidence type="ECO:0000256" key="1">
    <source>
        <dbReference type="ARBA" id="ARBA00022722"/>
    </source>
</evidence>
<evidence type="ECO:0000313" key="3">
    <source>
        <dbReference type="EMBL" id="KAB5531701.1"/>
    </source>
</evidence>
<sequence>MELQGLLFTGRCSNLLVADGRYNLTANPSFRLKHKSSSQRVRAALKLGHVRRSNRTSTCARGLLWRWGVSKIISIYLLCCLNLVALAQDYPSLSTSSYGCEDVSSYYASVKGLKGKALKKKLHSVISKHQSLSYKDVWDALKFLDAANVDRPQASSGIVEIYSLRTVSKNLAGKPEGWNIIDYAFLLVATISSFQTAAFSGEHLWPRSYGLIGGPSLTDLHNIRPADVNVNSSRGNKYYGECNKKSIQCLQPANKEAAYDTETDKERWTPPTKDTACNKLCIARIRFSERKTSSWVSNSELIKSPQSDPITPPPHQHTGSMWEVRGDIARAILYMAVCYGLHQPGGQNLHLSDSPSIENREMGLLSTLLKWNEVDPPSREEKLRNDRVCKFYQHNRNPFVDHPEYVNLIWKRVAPTRRSLHFPARKELMKVAPMAFSYFLDPIDTEALVGTVNTYQQPLIAADSCCTD</sequence>
<accession>A0A5N5KMZ1</accession>
<dbReference type="PANTHER" id="PTHR33607:SF2">
    <property type="entry name" value="ENDONUCLEASE-1"/>
    <property type="match status" value="1"/>
</dbReference>
<evidence type="ECO:0000313" key="4">
    <source>
        <dbReference type="Proteomes" id="UP000326939"/>
    </source>
</evidence>
<dbReference type="InterPro" id="IPR007346">
    <property type="entry name" value="Endonuclease-I"/>
</dbReference>
<dbReference type="PANTHER" id="PTHR33607">
    <property type="entry name" value="ENDONUCLEASE-1"/>
    <property type="match status" value="1"/>
</dbReference>
<keyword evidence="2" id="KW-0378">Hydrolase</keyword>
<proteinExistence type="predicted"/>
<dbReference type="SUPFAM" id="SSF54060">
    <property type="entry name" value="His-Me finger endonucleases"/>
    <property type="match status" value="2"/>
</dbReference>
<name>A0A5N5KMZ1_9ROSI</name>
<dbReference type="GO" id="GO:0016787">
    <property type="term" value="F:hydrolase activity"/>
    <property type="evidence" value="ECO:0007669"/>
    <property type="project" value="UniProtKB-KW"/>
</dbReference>
<organism evidence="3 4">
    <name type="scientific">Salix brachista</name>
    <dbReference type="NCBI Taxonomy" id="2182728"/>
    <lineage>
        <taxon>Eukaryota</taxon>
        <taxon>Viridiplantae</taxon>
        <taxon>Streptophyta</taxon>
        <taxon>Embryophyta</taxon>
        <taxon>Tracheophyta</taxon>
        <taxon>Spermatophyta</taxon>
        <taxon>Magnoliopsida</taxon>
        <taxon>eudicotyledons</taxon>
        <taxon>Gunneridae</taxon>
        <taxon>Pentapetalae</taxon>
        <taxon>rosids</taxon>
        <taxon>fabids</taxon>
        <taxon>Malpighiales</taxon>
        <taxon>Salicaceae</taxon>
        <taxon>Saliceae</taxon>
        <taxon>Salix</taxon>
    </lineage>
</organism>
<gene>
    <name evidence="3" type="ORF">DKX38_018371</name>
</gene>
<comment type="caution">
    <text evidence="3">The sequence shown here is derived from an EMBL/GenBank/DDBJ whole genome shotgun (WGS) entry which is preliminary data.</text>
</comment>
<dbReference type="Proteomes" id="UP000326939">
    <property type="component" value="Chromosome 12"/>
</dbReference>
<dbReference type="AlphaFoldDB" id="A0A5N5KMZ1"/>
<keyword evidence="4" id="KW-1185">Reference proteome</keyword>
<reference evidence="4" key="1">
    <citation type="journal article" date="2019" name="Gigascience">
        <title>De novo genome assembly of the endangered Acer yangbiense, a plant species with extremely small populations endemic to Yunnan Province, China.</title>
        <authorList>
            <person name="Yang J."/>
            <person name="Wariss H.M."/>
            <person name="Tao L."/>
            <person name="Zhang R."/>
            <person name="Yun Q."/>
            <person name="Hollingsworth P."/>
            <person name="Dao Z."/>
            <person name="Luo G."/>
            <person name="Guo H."/>
            <person name="Ma Y."/>
            <person name="Sun W."/>
        </authorList>
    </citation>
    <scope>NUCLEOTIDE SEQUENCE [LARGE SCALE GENOMIC DNA]</scope>
    <source>
        <strain evidence="4">cv. br00</strain>
    </source>
</reference>
<dbReference type="Pfam" id="PF04231">
    <property type="entry name" value="Endonuclease_1"/>
    <property type="match status" value="2"/>
</dbReference>